<dbReference type="InterPro" id="IPR006218">
    <property type="entry name" value="DAHP1/KDSA"/>
</dbReference>
<dbReference type="AlphaFoldDB" id="A0A1D9G340"/>
<dbReference type="InterPro" id="IPR013785">
    <property type="entry name" value="Aldolase_TIM"/>
</dbReference>
<gene>
    <name evidence="3" type="primary">aroF</name>
    <name evidence="3" type="ORF">BJP36_21095</name>
</gene>
<dbReference type="Proteomes" id="UP000176944">
    <property type="component" value="Chromosome"/>
</dbReference>
<dbReference type="NCBIfam" id="NF009239">
    <property type="entry name" value="PRK12595.1"/>
    <property type="match status" value="1"/>
</dbReference>
<evidence type="ECO:0000313" key="3">
    <source>
        <dbReference type="EMBL" id="AOY82023.2"/>
    </source>
</evidence>
<reference evidence="3" key="1">
    <citation type="journal article" date="2017" name="Proc. Natl. Acad. Sci. U.S.A.">
        <title>Comparative genomics uncovers the prolific and distinctive metabolic potential of the cyanobacterial genus Moorea.</title>
        <authorList>
            <person name="Leao T."/>
            <person name="Castelao G."/>
            <person name="Korobeynikov A."/>
            <person name="Monroe E.A."/>
            <person name="Podell S."/>
            <person name="Glukhov E."/>
            <person name="Allen E.E."/>
            <person name="Gerwick W.H."/>
            <person name="Gerwick L."/>
        </authorList>
    </citation>
    <scope>NUCLEOTIDE SEQUENCE</scope>
    <source>
        <strain evidence="3">JHB</strain>
    </source>
</reference>
<dbReference type="EC" id="2.5.1.54" evidence="3"/>
<dbReference type="Pfam" id="PF00793">
    <property type="entry name" value="DAHP_synth_1"/>
    <property type="match status" value="1"/>
</dbReference>
<dbReference type="GO" id="GO:0016832">
    <property type="term" value="F:aldehyde-lyase activity"/>
    <property type="evidence" value="ECO:0007669"/>
    <property type="project" value="InterPro"/>
</dbReference>
<evidence type="ECO:0000256" key="1">
    <source>
        <dbReference type="ARBA" id="ARBA00022679"/>
    </source>
</evidence>
<feature type="domain" description="DAHP synthetase I/KDSA" evidence="2">
    <location>
        <begin position="32"/>
        <end position="276"/>
    </location>
</feature>
<reference evidence="3" key="2">
    <citation type="submission" date="2022-10" db="EMBL/GenBank/DDBJ databases">
        <authorList>
            <person name="Ngo T.-E."/>
        </authorList>
    </citation>
    <scope>NUCLEOTIDE SEQUENCE</scope>
    <source>
        <strain evidence="3">JHB</strain>
    </source>
</reference>
<dbReference type="GO" id="GO:0009073">
    <property type="term" value="P:aromatic amino acid family biosynthetic process"/>
    <property type="evidence" value="ECO:0007669"/>
    <property type="project" value="InterPro"/>
</dbReference>
<dbReference type="Gene3D" id="3.20.20.70">
    <property type="entry name" value="Aldolase class I"/>
    <property type="match status" value="1"/>
</dbReference>
<dbReference type="NCBIfam" id="NF006421">
    <property type="entry name" value="PRK08673.1"/>
    <property type="match status" value="1"/>
</dbReference>
<dbReference type="EMBL" id="CP017708">
    <property type="protein sequence ID" value="AOY82023.2"/>
    <property type="molecule type" value="Genomic_DNA"/>
</dbReference>
<accession>A0A1D9G340</accession>
<protein>
    <submittedName>
        <fullName evidence="3">3-deoxy-7-phosphoheptulonate synthase</fullName>
        <ecNumber evidence="3">2.5.1.54</ecNumber>
    </submittedName>
</protein>
<dbReference type="PANTHER" id="PTHR43018">
    <property type="entry name" value="PHOSPHO-2-DEHYDRO-3-DEOXYHEPTONATE ALDOLASE"/>
    <property type="match status" value="1"/>
</dbReference>
<sequence length="317" mass="33894">MSISVTKSVTKESITMLNAKLALATNPNHQTIVRLSEQVVFGGSELVIIGGPCTVESHAQMETVATQLKAAPVQALRGGAFKPRTSPYSFQGLGLAGLEILSDIRRRHQIPVVTEVMSIGQIESIATHADLLQVGSRNMQNFDLLKALGKQDLPILLKRGLAATVEEFVMAAEYILSHGNSQVVLCERGIRSFDNYTRNILDLGAVVALKQLTHLPVIVDPSHAVGKRELVAPLAKAAVAAGADGLIIECHPEPEKSVSDARQALSIEAMVDLVHSLKPVAAAVGRQIADTVTLPELAIDLGQKATLRERSRYANAS</sequence>
<dbReference type="InterPro" id="IPR052899">
    <property type="entry name" value="Class-I_DAHP_synthase"/>
</dbReference>
<keyword evidence="1 3" id="KW-0808">Transferase</keyword>
<evidence type="ECO:0000259" key="2">
    <source>
        <dbReference type="Pfam" id="PF00793"/>
    </source>
</evidence>
<dbReference type="PANTHER" id="PTHR43018:SF1">
    <property type="entry name" value="PROTEIN AROA(G)"/>
    <property type="match status" value="1"/>
</dbReference>
<dbReference type="InterPro" id="IPR006268">
    <property type="entry name" value="DAHP_syn_2"/>
</dbReference>
<dbReference type="SUPFAM" id="SSF51569">
    <property type="entry name" value="Aldolase"/>
    <property type="match status" value="1"/>
</dbReference>
<organism evidence="3">
    <name type="scientific">Moorena producens (strain JHB)</name>
    <dbReference type="NCBI Taxonomy" id="1454205"/>
    <lineage>
        <taxon>Bacteria</taxon>
        <taxon>Bacillati</taxon>
        <taxon>Cyanobacteriota</taxon>
        <taxon>Cyanophyceae</taxon>
        <taxon>Coleofasciculales</taxon>
        <taxon>Coleofasciculaceae</taxon>
        <taxon>Moorena</taxon>
    </lineage>
</organism>
<proteinExistence type="predicted"/>
<dbReference type="GO" id="GO:0003849">
    <property type="term" value="F:3-deoxy-7-phosphoheptulonate synthase activity"/>
    <property type="evidence" value="ECO:0007669"/>
    <property type="project" value="UniProtKB-EC"/>
</dbReference>
<dbReference type="NCBIfam" id="TIGR01361">
    <property type="entry name" value="DAHP_synth_Bsub"/>
    <property type="match status" value="1"/>
</dbReference>
<name>A0A1D9G340_MOOP1</name>